<dbReference type="AlphaFoldDB" id="A0A1X6XDK0"/>
<evidence type="ECO:0008006" key="4">
    <source>
        <dbReference type="Google" id="ProtNLM"/>
    </source>
</evidence>
<dbReference type="Gene3D" id="3.30.1330.30">
    <property type="match status" value="1"/>
</dbReference>
<evidence type="ECO:0000313" key="3">
    <source>
        <dbReference type="Proteomes" id="UP000196581"/>
    </source>
</evidence>
<accession>A0A1X6XDK0</accession>
<dbReference type="InterPro" id="IPR042226">
    <property type="entry name" value="eFR1_2_sf"/>
</dbReference>
<keyword evidence="3" id="KW-1185">Reference proteome</keyword>
<dbReference type="RefSeq" id="WP_087006624.1">
    <property type="nucleotide sequence ID" value="NZ_FWFF01000011.1"/>
</dbReference>
<dbReference type="InterPro" id="IPR040701">
    <property type="entry name" value="Bact_RF_family2"/>
</dbReference>
<proteinExistence type="predicted"/>
<reference evidence="3" key="1">
    <citation type="submission" date="2017-02" db="EMBL/GenBank/DDBJ databases">
        <authorList>
            <person name="Dridi B."/>
        </authorList>
    </citation>
    <scope>NUCLEOTIDE SEQUENCE [LARGE SCALE GENOMIC DNA]</scope>
    <source>
        <strain evidence="3">B Co 03.10</strain>
    </source>
</reference>
<gene>
    <name evidence="2" type="ORF">FM105_06885</name>
</gene>
<dbReference type="Proteomes" id="UP000196581">
    <property type="component" value="Unassembled WGS sequence"/>
</dbReference>
<dbReference type="EMBL" id="FWFF01000011">
    <property type="protein sequence ID" value="SLM97216.1"/>
    <property type="molecule type" value="Genomic_DNA"/>
</dbReference>
<feature type="compositionally biased region" description="Basic and acidic residues" evidence="1">
    <location>
        <begin position="157"/>
        <end position="167"/>
    </location>
</feature>
<name>A0A1X6XDK0_9MICO</name>
<dbReference type="InterPro" id="IPR029064">
    <property type="entry name" value="Ribosomal_eL30-like_sf"/>
</dbReference>
<organism evidence="2 3">
    <name type="scientific">Brevibacterium yomogidense</name>
    <dbReference type="NCBI Taxonomy" id="946573"/>
    <lineage>
        <taxon>Bacteria</taxon>
        <taxon>Bacillati</taxon>
        <taxon>Actinomycetota</taxon>
        <taxon>Actinomycetes</taxon>
        <taxon>Micrococcales</taxon>
        <taxon>Brevibacteriaceae</taxon>
        <taxon>Brevibacterium</taxon>
    </lineage>
</organism>
<feature type="region of interest" description="Disordered" evidence="1">
    <location>
        <begin position="147"/>
        <end position="170"/>
    </location>
</feature>
<dbReference type="SUPFAM" id="SSF55315">
    <property type="entry name" value="L30e-like"/>
    <property type="match status" value="1"/>
</dbReference>
<dbReference type="Gene3D" id="3.30.420.60">
    <property type="entry name" value="eRF1 domain 2"/>
    <property type="match status" value="1"/>
</dbReference>
<protein>
    <recommendedName>
        <fullName evidence="4">Peptide chain release factor 1</fullName>
    </recommendedName>
</protein>
<dbReference type="Pfam" id="PF18844">
    <property type="entry name" value="baeRF_family2"/>
    <property type="match status" value="1"/>
</dbReference>
<evidence type="ECO:0000313" key="2">
    <source>
        <dbReference type="EMBL" id="SLM97216.1"/>
    </source>
</evidence>
<sequence>MQLNAIRQVYDGQAPFVTIYLEGRSPAEDARQQVRLRWDELRGRLSEEGASDPVLSQLDEAVLGAESGEVQSNGRVLVADATGIVLDEAWDAALGAGDAAHLSDEPELGAFIRERERSARLLVAIANQHGAVVRQVVVSDSQTVDTQAEGVVSSDSESVHKPREGALSHKHIQRRADEVVKQNVRDVADHLDAVAKRWKPDLLVLAGEVQGRTALRDELSAALRDDYAEVTSGGVSDDGAEDALADELHRLAAERSDEAARQRADQFGTATSRGLAAEGAGRIARALEMGAVETLLLEYDRTGTRESELLAASVRTDAEVSLIDSQVDDAIAAILRFEVPDQ</sequence>
<evidence type="ECO:0000256" key="1">
    <source>
        <dbReference type="SAM" id="MobiDB-lite"/>
    </source>
</evidence>